<evidence type="ECO:0000256" key="6">
    <source>
        <dbReference type="SAM" id="MobiDB-lite"/>
    </source>
</evidence>
<protein>
    <submittedName>
        <fullName evidence="8">Transcriptional regulator</fullName>
    </submittedName>
</protein>
<dbReference type="PANTHER" id="PTHR48111">
    <property type="entry name" value="REGULATOR OF RPOS"/>
    <property type="match status" value="1"/>
</dbReference>
<dbReference type="InterPro" id="IPR039420">
    <property type="entry name" value="WalR-like"/>
</dbReference>
<dbReference type="SMART" id="SM00862">
    <property type="entry name" value="Trans_reg_C"/>
    <property type="match status" value="1"/>
</dbReference>
<dbReference type="AlphaFoldDB" id="A0A8J3Y2B1"/>
<organism evidence="8 9">
    <name type="scientific">Planotetraspora thailandica</name>
    <dbReference type="NCBI Taxonomy" id="487172"/>
    <lineage>
        <taxon>Bacteria</taxon>
        <taxon>Bacillati</taxon>
        <taxon>Actinomycetota</taxon>
        <taxon>Actinomycetes</taxon>
        <taxon>Streptosporangiales</taxon>
        <taxon>Streptosporangiaceae</taxon>
        <taxon>Planotetraspora</taxon>
    </lineage>
</organism>
<dbReference type="GO" id="GO:0006355">
    <property type="term" value="P:regulation of DNA-templated transcription"/>
    <property type="evidence" value="ECO:0007669"/>
    <property type="project" value="InterPro"/>
</dbReference>
<evidence type="ECO:0000256" key="3">
    <source>
        <dbReference type="ARBA" id="ARBA00023125"/>
    </source>
</evidence>
<gene>
    <name evidence="8" type="ORF">Pth03_79870</name>
</gene>
<accession>A0A8J3Y2B1</accession>
<keyword evidence="1" id="KW-0597">Phosphoprotein</keyword>
<dbReference type="SUPFAM" id="SSF46894">
    <property type="entry name" value="C-terminal effector domain of the bipartite response regulators"/>
    <property type="match status" value="1"/>
</dbReference>
<feature type="domain" description="OmpR/PhoB-type" evidence="7">
    <location>
        <begin position="117"/>
        <end position="213"/>
    </location>
</feature>
<evidence type="ECO:0000256" key="5">
    <source>
        <dbReference type="PROSITE-ProRule" id="PRU01091"/>
    </source>
</evidence>
<evidence type="ECO:0000256" key="1">
    <source>
        <dbReference type="ARBA" id="ARBA00022553"/>
    </source>
</evidence>
<dbReference type="PROSITE" id="PS51755">
    <property type="entry name" value="OMPR_PHOB"/>
    <property type="match status" value="1"/>
</dbReference>
<name>A0A8J3Y2B1_9ACTN</name>
<keyword evidence="2" id="KW-0805">Transcription regulation</keyword>
<keyword evidence="3 5" id="KW-0238">DNA-binding</keyword>
<dbReference type="Pfam" id="PF00486">
    <property type="entry name" value="Trans_reg_C"/>
    <property type="match status" value="1"/>
</dbReference>
<evidence type="ECO:0000256" key="4">
    <source>
        <dbReference type="ARBA" id="ARBA00023163"/>
    </source>
</evidence>
<keyword evidence="4" id="KW-0804">Transcription</keyword>
<dbReference type="Gene3D" id="1.10.10.10">
    <property type="entry name" value="Winged helix-like DNA-binding domain superfamily/Winged helix DNA-binding domain"/>
    <property type="match status" value="1"/>
</dbReference>
<dbReference type="InterPro" id="IPR001867">
    <property type="entry name" value="OmpR/PhoB-type_DNA-bd"/>
</dbReference>
<dbReference type="GO" id="GO:0005829">
    <property type="term" value="C:cytosol"/>
    <property type="evidence" value="ECO:0007669"/>
    <property type="project" value="TreeGrafter"/>
</dbReference>
<dbReference type="EMBL" id="BOOR01000090">
    <property type="protein sequence ID" value="GII59598.1"/>
    <property type="molecule type" value="Genomic_DNA"/>
</dbReference>
<dbReference type="InterPro" id="IPR016032">
    <property type="entry name" value="Sig_transdc_resp-reg_C-effctor"/>
</dbReference>
<reference evidence="8" key="1">
    <citation type="submission" date="2021-01" db="EMBL/GenBank/DDBJ databases">
        <title>Whole genome shotgun sequence of Planotetraspora thailandica NBRC 104271.</title>
        <authorList>
            <person name="Komaki H."/>
            <person name="Tamura T."/>
        </authorList>
    </citation>
    <scope>NUCLEOTIDE SEQUENCE</scope>
    <source>
        <strain evidence="8">NBRC 104271</strain>
    </source>
</reference>
<evidence type="ECO:0000259" key="7">
    <source>
        <dbReference type="PROSITE" id="PS51755"/>
    </source>
</evidence>
<dbReference type="CDD" id="cd00383">
    <property type="entry name" value="trans_reg_C"/>
    <property type="match status" value="1"/>
</dbReference>
<dbReference type="GO" id="GO:0032993">
    <property type="term" value="C:protein-DNA complex"/>
    <property type="evidence" value="ECO:0007669"/>
    <property type="project" value="TreeGrafter"/>
</dbReference>
<proteinExistence type="predicted"/>
<dbReference type="GO" id="GO:0000976">
    <property type="term" value="F:transcription cis-regulatory region binding"/>
    <property type="evidence" value="ECO:0007669"/>
    <property type="project" value="TreeGrafter"/>
</dbReference>
<dbReference type="PANTHER" id="PTHR48111:SF4">
    <property type="entry name" value="DNA-BINDING DUAL TRANSCRIPTIONAL REGULATOR OMPR"/>
    <property type="match status" value="1"/>
</dbReference>
<sequence>MSHVIDFVARRRESGLDASPADDASVLSMVPIPGSDTALVIVAHVVPLEEGRQIAQLAGTALPGLTPVAEPAPQGPDTARPAGPSPAATGTRTTRPVHAVPHRDEAARQARSRPAAQQPTPVEELVVDRAARAVRVDGTDVDLTYREFELLDYLLASPGRVFNRRQLMAAVWDRYGDEGARTVDVHVLRLRRKLGRHAGRIVTVRNVGYKYQQPRA</sequence>
<evidence type="ECO:0000313" key="8">
    <source>
        <dbReference type="EMBL" id="GII59598.1"/>
    </source>
</evidence>
<dbReference type="Proteomes" id="UP000605992">
    <property type="component" value="Unassembled WGS sequence"/>
</dbReference>
<comment type="caution">
    <text evidence="8">The sequence shown here is derived from an EMBL/GenBank/DDBJ whole genome shotgun (WGS) entry which is preliminary data.</text>
</comment>
<dbReference type="RefSeq" id="WP_203949646.1">
    <property type="nucleotide sequence ID" value="NZ_BOOR01000090.1"/>
</dbReference>
<feature type="compositionally biased region" description="Low complexity" evidence="6">
    <location>
        <begin position="112"/>
        <end position="121"/>
    </location>
</feature>
<feature type="region of interest" description="Disordered" evidence="6">
    <location>
        <begin position="65"/>
        <end position="122"/>
    </location>
</feature>
<evidence type="ECO:0000256" key="2">
    <source>
        <dbReference type="ARBA" id="ARBA00023015"/>
    </source>
</evidence>
<dbReference type="InterPro" id="IPR036388">
    <property type="entry name" value="WH-like_DNA-bd_sf"/>
</dbReference>
<feature type="DNA-binding region" description="OmpR/PhoB-type" evidence="5">
    <location>
        <begin position="117"/>
        <end position="213"/>
    </location>
</feature>
<dbReference type="GO" id="GO:0000156">
    <property type="term" value="F:phosphorelay response regulator activity"/>
    <property type="evidence" value="ECO:0007669"/>
    <property type="project" value="TreeGrafter"/>
</dbReference>
<keyword evidence="9" id="KW-1185">Reference proteome</keyword>
<evidence type="ECO:0000313" key="9">
    <source>
        <dbReference type="Proteomes" id="UP000605992"/>
    </source>
</evidence>